<dbReference type="RefSeq" id="WP_004337521.1">
    <property type="nucleotide sequence ID" value="NZ_AMXE01000029.1"/>
</dbReference>
<feature type="transmembrane region" description="Helical" evidence="1">
    <location>
        <begin position="397"/>
        <end position="415"/>
    </location>
</feature>
<gene>
    <name evidence="2" type="ORF">C666_09415</name>
</gene>
<feature type="transmembrane region" description="Helical" evidence="1">
    <location>
        <begin position="46"/>
        <end position="69"/>
    </location>
</feature>
<dbReference type="AlphaFoldDB" id="N6Z7I3"/>
<dbReference type="Proteomes" id="UP000013232">
    <property type="component" value="Unassembled WGS sequence"/>
</dbReference>
<feature type="transmembrane region" description="Helical" evidence="1">
    <location>
        <begin position="300"/>
        <end position="317"/>
    </location>
</feature>
<feature type="transmembrane region" description="Helical" evidence="1">
    <location>
        <begin position="323"/>
        <end position="342"/>
    </location>
</feature>
<feature type="transmembrane region" description="Helical" evidence="1">
    <location>
        <begin position="15"/>
        <end position="34"/>
    </location>
</feature>
<feature type="transmembrane region" description="Helical" evidence="1">
    <location>
        <begin position="427"/>
        <end position="447"/>
    </location>
</feature>
<reference evidence="2 3" key="1">
    <citation type="submission" date="2012-09" db="EMBL/GenBank/DDBJ databases">
        <title>Draft Genome Sequences of 6 Strains from Genus Thauera.</title>
        <authorList>
            <person name="Liu B."/>
            <person name="Shapleigh J.P."/>
            <person name="Frostegard A.H."/>
        </authorList>
    </citation>
    <scope>NUCLEOTIDE SEQUENCE [LARGE SCALE GENOMIC DNA]</scope>
    <source>
        <strain evidence="3">47Lol / DSM 12138</strain>
    </source>
</reference>
<name>N6Z7I3_THAL4</name>
<sequence length="551" mass="59610">MTREPETPSLLQRRIYGTVGITLLVGLYLLVGLAGHDPWRGDDARYFGPILSMLNGEGWLFPMLAGEALADYPPLYYWTGALLAWASSSFLALHEGARLASAVFVALGVYFSARTAEALYGRPARTPGALLTMGSLGLVLHAHETQPLLALLAMIALTLRGLAQVPQRPLAGALLAGLGSALAFLATGLSGLLLTAPLFPLVMLLSSDCRNPRASGALLLGLCLALTLSALWPLAVHLHQPELLSLWLRAEWARFDGPPLSPGEITRGLELFGWFTWPLWPIALWSLWRGRRTLGDLRWLLPGLSALLMIALFVIAGDLSQAAALPILPAMALLAAGGVPSLRRGAANALDWFSLMSLAVFGILVWLAWSAQSAGWPPGLARHVARNAPDFVLPDPVFQAVLGAAISLVWIALLWKLPRSSSRAPANWAIGLTMLWCLAVVLLMPWFDNGRSYREAARSLEIAVAGERETSPGACIATAGLPGHVRSSLDYFSGLRTEPIVDDITPCPLLLVMNDEPPSTQLAPEWKTVWEFQRGAGRRAERFTLLRRELP</sequence>
<dbReference type="OrthoDB" id="8556356at2"/>
<dbReference type="EMBL" id="AMXE01000029">
    <property type="protein sequence ID" value="ENO88139.1"/>
    <property type="molecule type" value="Genomic_DNA"/>
</dbReference>
<feature type="transmembrane region" description="Helical" evidence="1">
    <location>
        <begin position="271"/>
        <end position="288"/>
    </location>
</feature>
<feature type="transmembrane region" description="Helical" evidence="1">
    <location>
        <begin position="75"/>
        <end position="93"/>
    </location>
</feature>
<dbReference type="STRING" id="1123367.GCA_000621305_01367"/>
<comment type="caution">
    <text evidence="2">The sequence shown here is derived from an EMBL/GenBank/DDBJ whole genome shotgun (WGS) entry which is preliminary data.</text>
</comment>
<organism evidence="2 3">
    <name type="scientific">Thauera linaloolentis (strain DSM 12138 / JCM 21573 / CCUG 41526 / CIP 105981 / IAM 15112 / NBRC 102519 / 47Lol)</name>
    <dbReference type="NCBI Taxonomy" id="1123367"/>
    <lineage>
        <taxon>Bacteria</taxon>
        <taxon>Pseudomonadati</taxon>
        <taxon>Pseudomonadota</taxon>
        <taxon>Betaproteobacteria</taxon>
        <taxon>Rhodocyclales</taxon>
        <taxon>Zoogloeaceae</taxon>
        <taxon>Thauera</taxon>
    </lineage>
</organism>
<proteinExistence type="predicted"/>
<feature type="transmembrane region" description="Helical" evidence="1">
    <location>
        <begin position="100"/>
        <end position="120"/>
    </location>
</feature>
<keyword evidence="1" id="KW-0472">Membrane</keyword>
<keyword evidence="1" id="KW-0812">Transmembrane</keyword>
<feature type="transmembrane region" description="Helical" evidence="1">
    <location>
        <begin position="217"/>
        <end position="238"/>
    </location>
</feature>
<dbReference type="eggNOG" id="COG1807">
    <property type="taxonomic scope" value="Bacteria"/>
</dbReference>
<feature type="transmembrane region" description="Helical" evidence="1">
    <location>
        <begin position="172"/>
        <end position="205"/>
    </location>
</feature>
<evidence type="ECO:0000256" key="1">
    <source>
        <dbReference type="SAM" id="Phobius"/>
    </source>
</evidence>
<feature type="transmembrane region" description="Helical" evidence="1">
    <location>
        <begin position="349"/>
        <end position="369"/>
    </location>
</feature>
<evidence type="ECO:0000313" key="3">
    <source>
        <dbReference type="Proteomes" id="UP000013232"/>
    </source>
</evidence>
<accession>N6Z7I3</accession>
<evidence type="ECO:0000313" key="2">
    <source>
        <dbReference type="EMBL" id="ENO88139.1"/>
    </source>
</evidence>
<keyword evidence="1" id="KW-1133">Transmembrane helix</keyword>
<keyword evidence="3" id="KW-1185">Reference proteome</keyword>
<protein>
    <submittedName>
        <fullName evidence="2">Uncharacterized protein</fullName>
    </submittedName>
</protein>